<name>A0A3E4I555_9BACE</name>
<dbReference type="OrthoDB" id="9762324at2"/>
<evidence type="ECO:0000313" key="5">
    <source>
        <dbReference type="EMBL" id="RHN02120.1"/>
    </source>
</evidence>
<keyword evidence="8" id="KW-1185">Reference proteome</keyword>
<dbReference type="Gene3D" id="3.40.720.10">
    <property type="entry name" value="Alkaline Phosphatase, subunit A"/>
    <property type="match status" value="1"/>
</dbReference>
<reference evidence="6 8" key="2">
    <citation type="journal article" date="2019" name="Science, e1252229">
        <title>Invertible promoters mediate bacterial phase variation, antibiotic resistance, and host adaptation in the gut.</title>
        <authorList>
            <person name="Jiang X."/>
            <person name="Hall A.B."/>
            <person name="Arthur T.D."/>
            <person name="Plichta D.R."/>
            <person name="Covington C.T."/>
            <person name="Poyet M."/>
            <person name="Crothers J."/>
            <person name="Moses P.L."/>
            <person name="Tolonen A.C."/>
            <person name="Vlamakis H."/>
            <person name="Alm E.J."/>
            <person name="Xavier R.J."/>
        </authorList>
    </citation>
    <scope>NUCLEOTIDE SEQUENCE [LARGE SCALE GENOMIC DNA]</scope>
    <source>
        <strain evidence="6">Bf_0095</strain>
        <strain evidence="8">bf_0095</strain>
    </source>
</reference>
<dbReference type="GO" id="GO:0004423">
    <property type="term" value="F:iduronate-2-sulfatase activity"/>
    <property type="evidence" value="ECO:0007669"/>
    <property type="project" value="TreeGrafter"/>
</dbReference>
<evidence type="ECO:0000259" key="4">
    <source>
        <dbReference type="Pfam" id="PF00884"/>
    </source>
</evidence>
<organism evidence="6 8">
    <name type="scientific">Bacteroides intestinalis</name>
    <dbReference type="NCBI Taxonomy" id="329854"/>
    <lineage>
        <taxon>Bacteria</taxon>
        <taxon>Pseudomonadati</taxon>
        <taxon>Bacteroidota</taxon>
        <taxon>Bacteroidia</taxon>
        <taxon>Bacteroidales</taxon>
        <taxon>Bacteroidaceae</taxon>
        <taxon>Bacteroides</taxon>
    </lineage>
</organism>
<dbReference type="GO" id="GO:0046872">
    <property type="term" value="F:metal ion binding"/>
    <property type="evidence" value="ECO:0007669"/>
    <property type="project" value="UniProtKB-KW"/>
</dbReference>
<reference evidence="5 7" key="1">
    <citation type="submission" date="2018-08" db="EMBL/GenBank/DDBJ databases">
        <title>A genome reference for cultivated species of the human gut microbiota.</title>
        <authorList>
            <person name="Zou Y."/>
            <person name="Xue W."/>
            <person name="Luo G."/>
        </authorList>
    </citation>
    <scope>NUCLEOTIDE SEQUENCE [LARGE SCALE GENOMIC DNA]</scope>
    <source>
        <strain evidence="5 7">AF31-23</strain>
    </source>
</reference>
<proteinExistence type="predicted"/>
<dbReference type="EMBL" id="RCXO01000048">
    <property type="protein sequence ID" value="RYT73894.1"/>
    <property type="molecule type" value="Genomic_DNA"/>
</dbReference>
<keyword evidence="2" id="KW-0378">Hydrolase</keyword>
<dbReference type="RefSeq" id="WP_115503779.1">
    <property type="nucleotide sequence ID" value="NZ_CABMMK010000008.1"/>
</dbReference>
<dbReference type="PANTHER" id="PTHR45953:SF1">
    <property type="entry name" value="IDURONATE 2-SULFATASE"/>
    <property type="match status" value="1"/>
</dbReference>
<evidence type="ECO:0000313" key="8">
    <source>
        <dbReference type="Proteomes" id="UP000291191"/>
    </source>
</evidence>
<comment type="caution">
    <text evidence="6">The sequence shown here is derived from an EMBL/GenBank/DDBJ whole genome shotgun (WGS) entry which is preliminary data.</text>
</comment>
<sequence>MDLRKYLFSGVILQGVGLSLYAQTDKPNIVVIMTDQQRADLCGREGFPMEITPYVDELAYQNAWFDKAYTVMPASSPARCSMFTGRFPSATHVRTNHNVRDVHYAKDLVTVLKENHYKTALVGKNHGYLSSKDMDFWSEYSHWGKNKPVTEGERAVSEFFKESVGQCLEPSPIPVKDQQPARIVDEAIEWIDSQKDNPFFVWVSFPEPHNPYQVCEPYYSMFAPDKLPPVKTSRQDALRKGEKYQILAELEDASCPDLEKDIPRLRGNYMGMIRLIDDQIKRLIEDLKEKGLFEKTIIVVLSDHGDYCGEYGLIRKGAGLSESLTRIPMVWAGYQIKKQAKAIDAHVSLADLFPTFCTVIGDSIPVGVQGRSLWPMLTGKKYPKEEFSSIVVQLGFGGEDVPLDDKLTFEQEGALGHDKVARFDELNTWTQSGTSRMVRMGDWKLVMNSYGRGELYNLKKDPYEINNLFGNSKFVNKQNELLTKLVAWELRLQDPLPLPRHRYHFKRNPYNYHFSE</sequence>
<dbReference type="SUPFAM" id="SSF53649">
    <property type="entry name" value="Alkaline phosphatase-like"/>
    <property type="match status" value="1"/>
</dbReference>
<dbReference type="AlphaFoldDB" id="A0A3E4I555"/>
<dbReference type="EMBL" id="QRQM01000039">
    <property type="protein sequence ID" value="RHN02120.1"/>
    <property type="molecule type" value="Genomic_DNA"/>
</dbReference>
<feature type="modified residue" description="3-oxoalanine (Ser)" evidence="3">
    <location>
        <position position="75"/>
    </location>
</feature>
<protein>
    <submittedName>
        <fullName evidence="6">DUF229 domain-containing protein</fullName>
    </submittedName>
</protein>
<accession>A0A3E4I555</accession>
<comment type="PTM">
    <text evidence="3">The conversion to 3-oxoalanine (also known as C-formylglycine, FGly), of a serine or cysteine residue in prokaryotes and of a cysteine residue in eukaryotes, is critical for catalytic activity.</text>
</comment>
<feature type="domain" description="Sulfatase N-terminal" evidence="4">
    <location>
        <begin position="27"/>
        <end position="359"/>
    </location>
</feature>
<dbReference type="GO" id="GO:0005737">
    <property type="term" value="C:cytoplasm"/>
    <property type="evidence" value="ECO:0007669"/>
    <property type="project" value="TreeGrafter"/>
</dbReference>
<dbReference type="PANTHER" id="PTHR45953">
    <property type="entry name" value="IDURONATE 2-SULFATASE"/>
    <property type="match status" value="1"/>
</dbReference>
<keyword evidence="1" id="KW-0479">Metal-binding</keyword>
<gene>
    <name evidence="5" type="ORF">DWZ32_21890</name>
    <name evidence="6" type="ORF">EAJ06_22710</name>
</gene>
<evidence type="ECO:0000256" key="3">
    <source>
        <dbReference type="PIRSR" id="PIRSR600917-52"/>
    </source>
</evidence>
<dbReference type="InterPro" id="IPR000917">
    <property type="entry name" value="Sulfatase_N"/>
</dbReference>
<evidence type="ECO:0000313" key="6">
    <source>
        <dbReference type="EMBL" id="RYT73894.1"/>
    </source>
</evidence>
<dbReference type="Proteomes" id="UP000286003">
    <property type="component" value="Unassembled WGS sequence"/>
</dbReference>
<dbReference type="InterPro" id="IPR017850">
    <property type="entry name" value="Alkaline_phosphatase_core_sf"/>
</dbReference>
<dbReference type="Proteomes" id="UP000291191">
    <property type="component" value="Unassembled WGS sequence"/>
</dbReference>
<evidence type="ECO:0000313" key="7">
    <source>
        <dbReference type="Proteomes" id="UP000286003"/>
    </source>
</evidence>
<evidence type="ECO:0000256" key="1">
    <source>
        <dbReference type="ARBA" id="ARBA00022723"/>
    </source>
</evidence>
<evidence type="ECO:0000256" key="2">
    <source>
        <dbReference type="ARBA" id="ARBA00022801"/>
    </source>
</evidence>
<dbReference type="Pfam" id="PF00884">
    <property type="entry name" value="Sulfatase"/>
    <property type="match status" value="1"/>
</dbReference>